<reference evidence="3 4" key="1">
    <citation type="submission" date="2012-11" db="EMBL/GenBank/DDBJ databases">
        <title>Whole genome sequence of Gluconacetobacter xylinus NBRC 13693.</title>
        <authorList>
            <person name="Azuma Y."/>
            <person name="Higashiura N."/>
            <person name="Hirakawa H."/>
            <person name="Matsushita K."/>
        </authorList>
    </citation>
    <scope>NUCLEOTIDE SEQUENCE [LARGE SCALE GENOMIC DNA]</scope>
    <source>
        <strain evidence="3 4">NBRC 13693</strain>
    </source>
</reference>
<dbReference type="GO" id="GO:0003677">
    <property type="term" value="F:DNA binding"/>
    <property type="evidence" value="ECO:0007669"/>
    <property type="project" value="InterPro"/>
</dbReference>
<dbReference type="PANTHER" id="PTHR43236:SF1">
    <property type="entry name" value="BLL7220 PROTEIN"/>
    <property type="match status" value="1"/>
</dbReference>
<dbReference type="Pfam" id="PF06114">
    <property type="entry name" value="Peptidase_M78"/>
    <property type="match status" value="1"/>
</dbReference>
<accession>A0A0D6Q5K8</accession>
<evidence type="ECO:0000256" key="1">
    <source>
        <dbReference type="ARBA" id="ARBA00007227"/>
    </source>
</evidence>
<evidence type="ECO:0000313" key="3">
    <source>
        <dbReference type="EMBL" id="GAN98638.1"/>
    </source>
</evidence>
<proteinExistence type="inferred from homology"/>
<sequence length="357" mass="40001">MHFNSARLELAMYRRRLTARALAALADVTVVSLSQIKTGKQVPQEATVKRIAAALDYPEEFFYGNDVDALPAETVSFRSLSSITQKEQNAAIAAGSIAYLVSDWLHSRYSLPQPKLIDASPERDPATAARVLRQAWGLGEKPIANLIKLLEAKGIRVFSLAENTKNVDAFSCWRNDEPFIFLNTFKTTERSRFDAAHELGHLVLHKHGGSNQGPQAESEANAFASSFLMPRADVISEMPRVQSLRQILHGKKRWGVSAAALTYRLHKLGLITDWQYRTFNIQIRTNFGSSEPDSMVRETSTLWKMVLEDLWAQKLTRADIARELNIPHEELENLLFGLTASTDQPPQKTGKPIFSIV</sequence>
<dbReference type="Gene3D" id="1.10.260.40">
    <property type="entry name" value="lambda repressor-like DNA-binding domains"/>
    <property type="match status" value="1"/>
</dbReference>
<evidence type="ECO:0000313" key="4">
    <source>
        <dbReference type="Proteomes" id="UP000032683"/>
    </source>
</evidence>
<dbReference type="InterPro" id="IPR052345">
    <property type="entry name" value="Rad_response_metalloprotease"/>
</dbReference>
<name>A0A0D6Q5K8_KOMXY</name>
<dbReference type="InterPro" id="IPR001387">
    <property type="entry name" value="Cro/C1-type_HTH"/>
</dbReference>
<gene>
    <name evidence="3" type="ORF">Gxy13693_008_012</name>
</gene>
<dbReference type="InterPro" id="IPR010982">
    <property type="entry name" value="Lambda_DNA-bd_dom_sf"/>
</dbReference>
<dbReference type="AlphaFoldDB" id="A0A0D6Q5K8"/>
<dbReference type="SMART" id="SM00530">
    <property type="entry name" value="HTH_XRE"/>
    <property type="match status" value="1"/>
</dbReference>
<organism evidence="3 4">
    <name type="scientific">Komagataeibacter xylinus NBRC 13693</name>
    <dbReference type="NCBI Taxonomy" id="1234668"/>
    <lineage>
        <taxon>Bacteria</taxon>
        <taxon>Pseudomonadati</taxon>
        <taxon>Pseudomonadota</taxon>
        <taxon>Alphaproteobacteria</taxon>
        <taxon>Acetobacterales</taxon>
        <taxon>Acetobacteraceae</taxon>
        <taxon>Komagataeibacter</taxon>
    </lineage>
</organism>
<evidence type="ECO:0000259" key="2">
    <source>
        <dbReference type="PROSITE" id="PS50943"/>
    </source>
</evidence>
<dbReference type="EMBL" id="BANJ01000008">
    <property type="protein sequence ID" value="GAN98638.1"/>
    <property type="molecule type" value="Genomic_DNA"/>
</dbReference>
<comment type="caution">
    <text evidence="3">The sequence shown here is derived from an EMBL/GenBank/DDBJ whole genome shotgun (WGS) entry which is preliminary data.</text>
</comment>
<dbReference type="Proteomes" id="UP000032683">
    <property type="component" value="Unassembled WGS sequence"/>
</dbReference>
<dbReference type="PROSITE" id="PS50943">
    <property type="entry name" value="HTH_CROC1"/>
    <property type="match status" value="1"/>
</dbReference>
<dbReference type="PANTHER" id="PTHR43236">
    <property type="entry name" value="ANTITOXIN HIGA1"/>
    <property type="match status" value="1"/>
</dbReference>
<comment type="similarity">
    <text evidence="1">Belongs to the short-chain fatty acyl-CoA assimilation regulator (ScfR) family.</text>
</comment>
<dbReference type="Pfam" id="PF13560">
    <property type="entry name" value="HTH_31"/>
    <property type="match status" value="1"/>
</dbReference>
<dbReference type="InterPro" id="IPR010359">
    <property type="entry name" value="IrrE_HExxH"/>
</dbReference>
<protein>
    <recommendedName>
        <fullName evidence="2">HTH cro/C1-type domain-containing protein</fullName>
    </recommendedName>
</protein>
<dbReference type="RefSeq" id="WP_048855530.1">
    <property type="nucleotide sequence ID" value="NZ_BANJ01000008.1"/>
</dbReference>
<dbReference type="SUPFAM" id="SSF47413">
    <property type="entry name" value="lambda repressor-like DNA-binding domains"/>
    <property type="match status" value="1"/>
</dbReference>
<dbReference type="Gene3D" id="1.10.10.2910">
    <property type="match status" value="1"/>
</dbReference>
<feature type="domain" description="HTH cro/C1-type" evidence="2">
    <location>
        <begin position="14"/>
        <end position="62"/>
    </location>
</feature>